<organism evidence="12">
    <name type="scientific">freshwater metagenome</name>
    <dbReference type="NCBI Taxonomy" id="449393"/>
    <lineage>
        <taxon>unclassified sequences</taxon>
        <taxon>metagenomes</taxon>
        <taxon>ecological metagenomes</taxon>
    </lineage>
</organism>
<dbReference type="SUPFAM" id="SSF63737">
    <property type="entry name" value="Leukotriene A4 hydrolase N-terminal domain"/>
    <property type="match status" value="1"/>
</dbReference>
<dbReference type="GO" id="GO:0043171">
    <property type="term" value="P:peptide catabolic process"/>
    <property type="evidence" value="ECO:0007669"/>
    <property type="project" value="TreeGrafter"/>
</dbReference>
<dbReference type="CDD" id="cd09603">
    <property type="entry name" value="M1_APN_like"/>
    <property type="match status" value="1"/>
</dbReference>
<evidence type="ECO:0000256" key="5">
    <source>
        <dbReference type="ARBA" id="ARBA00022723"/>
    </source>
</evidence>
<protein>
    <submittedName>
        <fullName evidence="12">Unannotated protein</fullName>
    </submittedName>
</protein>
<accession>A0A6J6SVI7</accession>
<dbReference type="GO" id="GO:0016020">
    <property type="term" value="C:membrane"/>
    <property type="evidence" value="ECO:0007669"/>
    <property type="project" value="TreeGrafter"/>
</dbReference>
<evidence type="ECO:0000256" key="2">
    <source>
        <dbReference type="ARBA" id="ARBA00010136"/>
    </source>
</evidence>
<reference evidence="12" key="1">
    <citation type="submission" date="2020-05" db="EMBL/GenBank/DDBJ databases">
        <authorList>
            <person name="Chiriac C."/>
            <person name="Salcher M."/>
            <person name="Ghai R."/>
            <person name="Kavagutti S V."/>
        </authorList>
    </citation>
    <scope>NUCLEOTIDE SEQUENCE</scope>
</reference>
<evidence type="ECO:0000259" key="11">
    <source>
        <dbReference type="Pfam" id="PF17900"/>
    </source>
</evidence>
<dbReference type="PRINTS" id="PR00756">
    <property type="entry name" value="ALADIPTASE"/>
</dbReference>
<evidence type="ECO:0000256" key="3">
    <source>
        <dbReference type="ARBA" id="ARBA00022438"/>
    </source>
</evidence>
<comment type="similarity">
    <text evidence="2">Belongs to the peptidase M1 family.</text>
</comment>
<evidence type="ECO:0000256" key="8">
    <source>
        <dbReference type="ARBA" id="ARBA00023049"/>
    </source>
</evidence>
<keyword evidence="8" id="KW-0482">Metalloprotease</keyword>
<name>A0A6J6SVI7_9ZZZZ</name>
<dbReference type="GO" id="GO:0042277">
    <property type="term" value="F:peptide binding"/>
    <property type="evidence" value="ECO:0007669"/>
    <property type="project" value="TreeGrafter"/>
</dbReference>
<dbReference type="AlphaFoldDB" id="A0A6J6SVI7"/>
<evidence type="ECO:0000256" key="9">
    <source>
        <dbReference type="SAM" id="MobiDB-lite"/>
    </source>
</evidence>
<sequence>MNRARRVALVAALGLALSGCTAGDPDSGVEVLDDTATVALEPVALGELPDLDDPALDASTSRPRRDPVYPAVGHPVLDTLHHDLDLAWDPEQRLLTGRQTVLFRAARDGRQVVLDLSPTLEVSSTRVDGEAVAFDRSGNDLLVRYSVEEGARHALEVEYSGTPRPVPAPTTRGDFSTNGWTTTEAGDTWTMQEPTGAHSWYAVNDQPADKATYDITISVPSPRVGVANGELVSRTDADGVTTTRWVMDRPMASYLATIATGEYAVSEAVSSSSVPLSYWVPVGAEDRVDAEAGLAEADRGLAWLEERLGPYPFDSLGFLFVESQSGMETQGMVTLGMTEYTTSTPVLVHEIAHHWWGNLLGPETWRDLWMNEGMVMYLQGLWQAEEEPYSLEELLDFWAQDEPAMRAESGPPAAYDPATFGEGNAYYSGALMWHEVRELLGDELFWRLVREWPASRPYGTASYDDVVSWWSTEAGRDLAPVFDAWLLGTDSPPR</sequence>
<evidence type="ECO:0000259" key="10">
    <source>
        <dbReference type="Pfam" id="PF01433"/>
    </source>
</evidence>
<evidence type="ECO:0000256" key="7">
    <source>
        <dbReference type="ARBA" id="ARBA00022833"/>
    </source>
</evidence>
<gene>
    <name evidence="12" type="ORF">UFOPK2761_01115</name>
</gene>
<dbReference type="Pfam" id="PF17900">
    <property type="entry name" value="Peptidase_M1_N"/>
    <property type="match status" value="1"/>
</dbReference>
<keyword evidence="6" id="KW-0378">Hydrolase</keyword>
<proteinExistence type="inferred from homology"/>
<dbReference type="GO" id="GO:0006508">
    <property type="term" value="P:proteolysis"/>
    <property type="evidence" value="ECO:0007669"/>
    <property type="project" value="UniProtKB-KW"/>
</dbReference>
<evidence type="ECO:0000256" key="1">
    <source>
        <dbReference type="ARBA" id="ARBA00001947"/>
    </source>
</evidence>
<feature type="region of interest" description="Disordered" evidence="9">
    <location>
        <begin position="160"/>
        <end position="180"/>
    </location>
</feature>
<dbReference type="InterPro" id="IPR001930">
    <property type="entry name" value="Peptidase_M1"/>
</dbReference>
<dbReference type="Gene3D" id="1.10.390.10">
    <property type="entry name" value="Neutral Protease Domain 2"/>
    <property type="match status" value="1"/>
</dbReference>
<evidence type="ECO:0000256" key="4">
    <source>
        <dbReference type="ARBA" id="ARBA00022670"/>
    </source>
</evidence>
<evidence type="ECO:0000256" key="6">
    <source>
        <dbReference type="ARBA" id="ARBA00022801"/>
    </source>
</evidence>
<dbReference type="InterPro" id="IPR027268">
    <property type="entry name" value="Peptidase_M4/M1_CTD_sf"/>
</dbReference>
<dbReference type="GO" id="GO:0005737">
    <property type="term" value="C:cytoplasm"/>
    <property type="evidence" value="ECO:0007669"/>
    <property type="project" value="TreeGrafter"/>
</dbReference>
<evidence type="ECO:0000313" key="12">
    <source>
        <dbReference type="EMBL" id="CAB4738932.1"/>
    </source>
</evidence>
<dbReference type="Gene3D" id="2.60.40.1730">
    <property type="entry name" value="tricorn interacting facor f3 domain"/>
    <property type="match status" value="1"/>
</dbReference>
<feature type="domain" description="Peptidase M1 membrane alanine aminopeptidase" evidence="10">
    <location>
        <begin position="301"/>
        <end position="485"/>
    </location>
</feature>
<keyword evidence="4" id="KW-0645">Protease</keyword>
<dbReference type="GO" id="GO:0005615">
    <property type="term" value="C:extracellular space"/>
    <property type="evidence" value="ECO:0007669"/>
    <property type="project" value="TreeGrafter"/>
</dbReference>
<dbReference type="InterPro" id="IPR045357">
    <property type="entry name" value="Aminopeptidase_N-like_N"/>
</dbReference>
<comment type="cofactor">
    <cofactor evidence="1">
        <name>Zn(2+)</name>
        <dbReference type="ChEBI" id="CHEBI:29105"/>
    </cofactor>
</comment>
<feature type="region of interest" description="Disordered" evidence="9">
    <location>
        <begin position="49"/>
        <end position="69"/>
    </location>
</feature>
<keyword evidence="5" id="KW-0479">Metal-binding</keyword>
<dbReference type="PROSITE" id="PS51257">
    <property type="entry name" value="PROKAR_LIPOPROTEIN"/>
    <property type="match status" value="1"/>
</dbReference>
<dbReference type="InterPro" id="IPR042097">
    <property type="entry name" value="Aminopeptidase_N-like_N_sf"/>
</dbReference>
<dbReference type="GO" id="GO:0008270">
    <property type="term" value="F:zinc ion binding"/>
    <property type="evidence" value="ECO:0007669"/>
    <property type="project" value="InterPro"/>
</dbReference>
<dbReference type="Pfam" id="PF01433">
    <property type="entry name" value="Peptidase_M1"/>
    <property type="match status" value="1"/>
</dbReference>
<feature type="domain" description="Aminopeptidase N-like N-terminal" evidence="11">
    <location>
        <begin position="80"/>
        <end position="255"/>
    </location>
</feature>
<dbReference type="SUPFAM" id="SSF55486">
    <property type="entry name" value="Metalloproteases ('zincins'), catalytic domain"/>
    <property type="match status" value="1"/>
</dbReference>
<dbReference type="PANTHER" id="PTHR11533">
    <property type="entry name" value="PROTEASE M1 ZINC METALLOPROTEASE"/>
    <property type="match status" value="1"/>
</dbReference>
<dbReference type="PANTHER" id="PTHR11533:SF174">
    <property type="entry name" value="PUROMYCIN-SENSITIVE AMINOPEPTIDASE-RELATED"/>
    <property type="match status" value="1"/>
</dbReference>
<dbReference type="GO" id="GO:0070006">
    <property type="term" value="F:metalloaminopeptidase activity"/>
    <property type="evidence" value="ECO:0007669"/>
    <property type="project" value="TreeGrafter"/>
</dbReference>
<dbReference type="InterPro" id="IPR050344">
    <property type="entry name" value="Peptidase_M1_aminopeptidases"/>
</dbReference>
<dbReference type="InterPro" id="IPR014782">
    <property type="entry name" value="Peptidase_M1_dom"/>
</dbReference>
<dbReference type="EMBL" id="CAEZYQ010000007">
    <property type="protein sequence ID" value="CAB4738932.1"/>
    <property type="molecule type" value="Genomic_DNA"/>
</dbReference>
<keyword evidence="3" id="KW-0031">Aminopeptidase</keyword>
<keyword evidence="7" id="KW-0862">Zinc</keyword>